<evidence type="ECO:0000313" key="2">
    <source>
        <dbReference type="Proteomes" id="UP000016930"/>
    </source>
</evidence>
<accession>M2R7M1</accession>
<proteinExistence type="predicted"/>
<protein>
    <submittedName>
        <fullName evidence="1">Uncharacterized protein</fullName>
    </submittedName>
</protein>
<dbReference type="HOGENOM" id="CLU_808929_0_0_1"/>
<name>M2R7M1_CERS8</name>
<organism evidence="1 2">
    <name type="scientific">Ceriporiopsis subvermispora (strain B)</name>
    <name type="common">White-rot fungus</name>
    <name type="synonym">Gelatoporia subvermispora</name>
    <dbReference type="NCBI Taxonomy" id="914234"/>
    <lineage>
        <taxon>Eukaryota</taxon>
        <taxon>Fungi</taxon>
        <taxon>Dikarya</taxon>
        <taxon>Basidiomycota</taxon>
        <taxon>Agaricomycotina</taxon>
        <taxon>Agaricomycetes</taxon>
        <taxon>Polyporales</taxon>
        <taxon>Gelatoporiaceae</taxon>
        <taxon>Gelatoporia</taxon>
    </lineage>
</organism>
<dbReference type="EMBL" id="KB445803">
    <property type="protein sequence ID" value="EMD34402.1"/>
    <property type="molecule type" value="Genomic_DNA"/>
</dbReference>
<gene>
    <name evidence="1" type="ORF">CERSUDRAFT_117279</name>
</gene>
<dbReference type="Proteomes" id="UP000016930">
    <property type="component" value="Unassembled WGS sequence"/>
</dbReference>
<keyword evidence="2" id="KW-1185">Reference proteome</keyword>
<dbReference type="AlphaFoldDB" id="M2R7M1"/>
<reference evidence="1 2" key="1">
    <citation type="journal article" date="2012" name="Proc. Natl. Acad. Sci. U.S.A.">
        <title>Comparative genomics of Ceriporiopsis subvermispora and Phanerochaete chrysosporium provide insight into selective ligninolysis.</title>
        <authorList>
            <person name="Fernandez-Fueyo E."/>
            <person name="Ruiz-Duenas F.J."/>
            <person name="Ferreira P."/>
            <person name="Floudas D."/>
            <person name="Hibbett D.S."/>
            <person name="Canessa P."/>
            <person name="Larrondo L.F."/>
            <person name="James T.Y."/>
            <person name="Seelenfreund D."/>
            <person name="Lobos S."/>
            <person name="Polanco R."/>
            <person name="Tello M."/>
            <person name="Honda Y."/>
            <person name="Watanabe T."/>
            <person name="Watanabe T."/>
            <person name="Ryu J.S."/>
            <person name="Kubicek C.P."/>
            <person name="Schmoll M."/>
            <person name="Gaskell J."/>
            <person name="Hammel K.E."/>
            <person name="St John F.J."/>
            <person name="Vanden Wymelenberg A."/>
            <person name="Sabat G."/>
            <person name="Splinter BonDurant S."/>
            <person name="Syed K."/>
            <person name="Yadav J.S."/>
            <person name="Doddapaneni H."/>
            <person name="Subramanian V."/>
            <person name="Lavin J.L."/>
            <person name="Oguiza J.A."/>
            <person name="Perez G."/>
            <person name="Pisabarro A.G."/>
            <person name="Ramirez L."/>
            <person name="Santoyo F."/>
            <person name="Master E."/>
            <person name="Coutinho P.M."/>
            <person name="Henrissat B."/>
            <person name="Lombard V."/>
            <person name="Magnuson J.K."/>
            <person name="Kuees U."/>
            <person name="Hori C."/>
            <person name="Igarashi K."/>
            <person name="Samejima M."/>
            <person name="Held B.W."/>
            <person name="Barry K.W."/>
            <person name="LaButti K.M."/>
            <person name="Lapidus A."/>
            <person name="Lindquist E.A."/>
            <person name="Lucas S.M."/>
            <person name="Riley R."/>
            <person name="Salamov A.A."/>
            <person name="Hoffmeister D."/>
            <person name="Schwenk D."/>
            <person name="Hadar Y."/>
            <person name="Yarden O."/>
            <person name="de Vries R.P."/>
            <person name="Wiebenga A."/>
            <person name="Stenlid J."/>
            <person name="Eastwood D."/>
            <person name="Grigoriev I.V."/>
            <person name="Berka R.M."/>
            <person name="Blanchette R.A."/>
            <person name="Kersten P."/>
            <person name="Martinez A.T."/>
            <person name="Vicuna R."/>
            <person name="Cullen D."/>
        </authorList>
    </citation>
    <scope>NUCLEOTIDE SEQUENCE [LARGE SCALE GENOMIC DNA]</scope>
    <source>
        <strain evidence="1 2">B</strain>
    </source>
</reference>
<evidence type="ECO:0000313" key="1">
    <source>
        <dbReference type="EMBL" id="EMD34402.1"/>
    </source>
</evidence>
<sequence length="343" mass="37879">MLRTNISRSYGTHTRTSSQTYASTWIRSRIRTSNIQEWTHGRIFTNVLPGHSERCILPFATGNWHIRTSFASVSEERHKQAGLVPLIFLGTRPGNGRPFTRSDANDAMHEQELRLRARLTLLSSDLGVTMANISLVYVGPDSASLTHVLRTTVHLLGMCSPLRRCLASLSGSQFDSENSPGPTLWSLRPSPRIALRGVLAPPHRARLRSRRLSIVGRLVLSSACARWRVVAGIKVGYAVVGQGGGGPRGCADRQEEEFGALWAARVTVGLTQWFPAGPCGIPPVPSYPPFLFMRLRYLGTALSPRFPVRIALGPHVAIFRSNTRPARHPQMSGVFGYFDPLRL</sequence>